<name>A0A369LKF0_9ACTN</name>
<proteinExistence type="inferred from homology"/>
<evidence type="ECO:0000313" key="10">
    <source>
        <dbReference type="EMBL" id="RDB58706.1"/>
    </source>
</evidence>
<dbReference type="GO" id="GO:1903600">
    <property type="term" value="C:glutaminase complex"/>
    <property type="evidence" value="ECO:0007669"/>
    <property type="project" value="TreeGrafter"/>
</dbReference>
<feature type="binding site" evidence="7 9">
    <location>
        <position position="139"/>
    </location>
    <ligand>
        <name>L-glutamine</name>
        <dbReference type="ChEBI" id="CHEBI:58359"/>
    </ligand>
</feature>
<keyword evidence="4 7" id="KW-0315">Glutamine amidotransferase</keyword>
<evidence type="ECO:0000256" key="2">
    <source>
        <dbReference type="ARBA" id="ARBA00022801"/>
    </source>
</evidence>
<dbReference type="HAMAP" id="MF_01615">
    <property type="entry name" value="PdxT"/>
    <property type="match status" value="1"/>
</dbReference>
<dbReference type="PANTHER" id="PTHR31559:SF0">
    <property type="entry name" value="PYRIDOXAL 5'-PHOSPHATE SYNTHASE SUBUNIT SNO1-RELATED"/>
    <property type="match status" value="1"/>
</dbReference>
<evidence type="ECO:0000256" key="8">
    <source>
        <dbReference type="PIRSR" id="PIRSR005639-1"/>
    </source>
</evidence>
<dbReference type="GO" id="GO:0008614">
    <property type="term" value="P:pyridoxine metabolic process"/>
    <property type="evidence" value="ECO:0007669"/>
    <property type="project" value="TreeGrafter"/>
</dbReference>
<dbReference type="EC" id="4.3.3.6" evidence="7"/>
<comment type="pathway">
    <text evidence="7">Cofactor biosynthesis; pyridoxal 5'-phosphate biosynthesis.</text>
</comment>
<dbReference type="PROSITE" id="PS51130">
    <property type="entry name" value="PDXT_SNO_2"/>
    <property type="match status" value="1"/>
</dbReference>
<evidence type="ECO:0000256" key="5">
    <source>
        <dbReference type="ARBA" id="ARBA00023239"/>
    </source>
</evidence>
<comment type="function">
    <text evidence="7">Catalyzes the hydrolysis of glutamine to glutamate and ammonia as part of the biosynthesis of pyridoxal 5'-phosphate. The resulting ammonia molecule is channeled to the active site of PdxS.</text>
</comment>
<keyword evidence="5 7" id="KW-0456">Lyase</keyword>
<protein>
    <recommendedName>
        <fullName evidence="7">Pyridoxal 5'-phosphate synthase subunit PdxT</fullName>
        <ecNumber evidence="7">4.3.3.6</ecNumber>
    </recommendedName>
    <alternativeName>
        <fullName evidence="7">Pdx2</fullName>
    </alternativeName>
    <alternativeName>
        <fullName evidence="7">Pyridoxal 5'-phosphate synthase glutaminase subunit</fullName>
        <ecNumber evidence="7">3.5.1.2</ecNumber>
    </alternativeName>
</protein>
<organism evidence="10 11">
    <name type="scientific">Slackia isoflavoniconvertens</name>
    <dbReference type="NCBI Taxonomy" id="572010"/>
    <lineage>
        <taxon>Bacteria</taxon>
        <taxon>Bacillati</taxon>
        <taxon>Actinomycetota</taxon>
        <taxon>Coriobacteriia</taxon>
        <taxon>Eggerthellales</taxon>
        <taxon>Eggerthellaceae</taxon>
        <taxon>Slackia</taxon>
    </lineage>
</organism>
<evidence type="ECO:0000256" key="7">
    <source>
        <dbReference type="HAMAP-Rule" id="MF_01615"/>
    </source>
</evidence>
<feature type="binding site" evidence="7 9">
    <location>
        <begin position="50"/>
        <end position="52"/>
    </location>
    <ligand>
        <name>L-glutamine</name>
        <dbReference type="ChEBI" id="CHEBI:58359"/>
    </ligand>
</feature>
<dbReference type="InterPro" id="IPR021196">
    <property type="entry name" value="PdxT/SNO_CS"/>
</dbReference>
<dbReference type="SUPFAM" id="SSF52317">
    <property type="entry name" value="Class I glutamine amidotransferase-like"/>
    <property type="match status" value="1"/>
</dbReference>
<dbReference type="InterPro" id="IPR002161">
    <property type="entry name" value="PdxT/SNO"/>
</dbReference>
<dbReference type="EMBL" id="PPTO01000007">
    <property type="protein sequence ID" value="RDB58706.1"/>
    <property type="molecule type" value="Genomic_DNA"/>
</dbReference>
<dbReference type="PROSITE" id="PS51273">
    <property type="entry name" value="GATASE_TYPE_1"/>
    <property type="match status" value="1"/>
</dbReference>
<dbReference type="UniPathway" id="UPA00245"/>
<dbReference type="PIRSF" id="PIRSF005639">
    <property type="entry name" value="Glut_amidoT_SNO"/>
    <property type="match status" value="1"/>
</dbReference>
<feature type="active site" description="Charge relay system" evidence="7 8">
    <location>
        <position position="204"/>
    </location>
</feature>
<dbReference type="EC" id="3.5.1.2" evidence="7"/>
<dbReference type="CDD" id="cd01749">
    <property type="entry name" value="GATase1_PB"/>
    <property type="match status" value="1"/>
</dbReference>
<dbReference type="PANTHER" id="PTHR31559">
    <property type="entry name" value="PYRIDOXAL 5'-PHOSPHATE SYNTHASE SUBUNIT SNO"/>
    <property type="match status" value="1"/>
</dbReference>
<comment type="catalytic activity">
    <reaction evidence="7">
        <text>aldehydo-D-ribose 5-phosphate + D-glyceraldehyde 3-phosphate + L-glutamine = pyridoxal 5'-phosphate + L-glutamate + phosphate + 3 H2O + H(+)</text>
        <dbReference type="Rhea" id="RHEA:31507"/>
        <dbReference type="ChEBI" id="CHEBI:15377"/>
        <dbReference type="ChEBI" id="CHEBI:15378"/>
        <dbReference type="ChEBI" id="CHEBI:29985"/>
        <dbReference type="ChEBI" id="CHEBI:43474"/>
        <dbReference type="ChEBI" id="CHEBI:58273"/>
        <dbReference type="ChEBI" id="CHEBI:58359"/>
        <dbReference type="ChEBI" id="CHEBI:59776"/>
        <dbReference type="ChEBI" id="CHEBI:597326"/>
        <dbReference type="EC" id="4.3.3.6"/>
    </reaction>
</comment>
<dbReference type="GO" id="GO:0042823">
    <property type="term" value="P:pyridoxal phosphate biosynthetic process"/>
    <property type="evidence" value="ECO:0007669"/>
    <property type="project" value="UniProtKB-UniRule"/>
</dbReference>
<dbReference type="GO" id="GO:0036381">
    <property type="term" value="F:pyridoxal 5'-phosphate synthase (glutamine hydrolysing) activity"/>
    <property type="evidence" value="ECO:0007669"/>
    <property type="project" value="UniProtKB-UniRule"/>
</dbReference>
<dbReference type="Gene3D" id="3.40.50.880">
    <property type="match status" value="1"/>
</dbReference>
<dbReference type="GO" id="GO:0005829">
    <property type="term" value="C:cytosol"/>
    <property type="evidence" value="ECO:0007669"/>
    <property type="project" value="TreeGrafter"/>
</dbReference>
<evidence type="ECO:0000313" key="11">
    <source>
        <dbReference type="Proteomes" id="UP000253975"/>
    </source>
</evidence>
<accession>A0A369LKF0</accession>
<dbReference type="AlphaFoldDB" id="A0A369LKF0"/>
<dbReference type="GO" id="GO:0004359">
    <property type="term" value="F:glutaminase activity"/>
    <property type="evidence" value="ECO:0007669"/>
    <property type="project" value="UniProtKB-UniRule"/>
</dbReference>
<keyword evidence="2 7" id="KW-0378">Hydrolase</keyword>
<comment type="catalytic activity">
    <reaction evidence="6 7">
        <text>L-glutamine + H2O = L-glutamate + NH4(+)</text>
        <dbReference type="Rhea" id="RHEA:15889"/>
        <dbReference type="ChEBI" id="CHEBI:15377"/>
        <dbReference type="ChEBI" id="CHEBI:28938"/>
        <dbReference type="ChEBI" id="CHEBI:29985"/>
        <dbReference type="ChEBI" id="CHEBI:58359"/>
        <dbReference type="EC" id="3.5.1.2"/>
    </reaction>
</comment>
<dbReference type="InterPro" id="IPR029062">
    <property type="entry name" value="Class_I_gatase-like"/>
</dbReference>
<comment type="caution">
    <text evidence="10">The sequence shown here is derived from an EMBL/GenBank/DDBJ whole genome shotgun (WGS) entry which is preliminary data.</text>
</comment>
<sequence>MAKPLIGVLAVQGAFIEHEHKLEQLGAQCVELRQASDLNQQFDGIVLPGGESTVQGKLLRELGMFDDLRARIVGGIPVLATCAGMILLANEVFQGKGTGAKSLSTFAESVAGSTLHVTNDTPDPAAPPYFATMNIKVRRNAYGRQLGSFRTIEEFKGLGAVPMTFIRGPLVEEVGEGVEVLARVNGDIVAVRQGNQLALSFHPELDADNSIHQLFLDMVKGK</sequence>
<dbReference type="PROSITE" id="PS01236">
    <property type="entry name" value="PDXT_SNO_1"/>
    <property type="match status" value="1"/>
</dbReference>
<evidence type="ECO:0000256" key="6">
    <source>
        <dbReference type="ARBA" id="ARBA00049534"/>
    </source>
</evidence>
<feature type="binding site" evidence="7 9">
    <location>
        <begin position="166"/>
        <end position="167"/>
    </location>
    <ligand>
        <name>L-glutamine</name>
        <dbReference type="ChEBI" id="CHEBI:58359"/>
    </ligand>
</feature>
<keyword evidence="3 7" id="KW-0663">Pyridoxal phosphate</keyword>
<feature type="active site" description="Charge relay system" evidence="7 8">
    <location>
        <position position="202"/>
    </location>
</feature>
<feature type="active site" description="Nucleophile" evidence="7 8">
    <location>
        <position position="82"/>
    </location>
</feature>
<comment type="subunit">
    <text evidence="7">In the presence of PdxS, forms a dodecamer of heterodimers. Only shows activity in the heterodimer.</text>
</comment>
<evidence type="ECO:0000256" key="9">
    <source>
        <dbReference type="PIRSR" id="PIRSR005639-2"/>
    </source>
</evidence>
<dbReference type="RefSeq" id="WP_114615506.1">
    <property type="nucleotide sequence ID" value="NZ_PPTO01000007.1"/>
</dbReference>
<evidence type="ECO:0000256" key="1">
    <source>
        <dbReference type="ARBA" id="ARBA00008345"/>
    </source>
</evidence>
<evidence type="ECO:0000256" key="4">
    <source>
        <dbReference type="ARBA" id="ARBA00022962"/>
    </source>
</evidence>
<gene>
    <name evidence="7" type="primary">pdxT</name>
    <name evidence="10" type="ORF">C1881_05350</name>
</gene>
<reference evidence="10 11" key="1">
    <citation type="journal article" date="2018" name="Elife">
        <title>Discovery and characterization of a prevalent human gut bacterial enzyme sufficient for the inactivation of a family of plant toxins.</title>
        <authorList>
            <person name="Koppel N."/>
            <person name="Bisanz J.E."/>
            <person name="Pandelia M.E."/>
            <person name="Turnbaugh P.J."/>
            <person name="Balskus E.P."/>
        </authorList>
    </citation>
    <scope>NUCLEOTIDE SEQUENCE [LARGE SCALE GENOMIC DNA]</scope>
    <source>
        <strain evidence="10 11">OB21 GAM31</strain>
    </source>
</reference>
<dbReference type="Proteomes" id="UP000253975">
    <property type="component" value="Unassembled WGS sequence"/>
</dbReference>
<evidence type="ECO:0000256" key="3">
    <source>
        <dbReference type="ARBA" id="ARBA00022898"/>
    </source>
</evidence>
<dbReference type="GO" id="GO:0006543">
    <property type="term" value="P:L-glutamine catabolic process"/>
    <property type="evidence" value="ECO:0007669"/>
    <property type="project" value="UniProtKB-UniRule"/>
</dbReference>
<comment type="similarity">
    <text evidence="1 7">Belongs to the glutaminase PdxT/SNO family.</text>
</comment>
<dbReference type="Pfam" id="PF01174">
    <property type="entry name" value="SNO"/>
    <property type="match status" value="2"/>
</dbReference>